<evidence type="ECO:0000313" key="2">
    <source>
        <dbReference type="Proteomes" id="UP000198806"/>
    </source>
</evidence>
<dbReference type="EMBL" id="FOWD01000005">
    <property type="protein sequence ID" value="SFN96503.1"/>
    <property type="molecule type" value="Genomic_DNA"/>
</dbReference>
<protein>
    <submittedName>
        <fullName evidence="1">Uncharacterized protein</fullName>
    </submittedName>
</protein>
<dbReference type="OrthoDB" id="2066517at2"/>
<dbReference type="Proteomes" id="UP000198806">
    <property type="component" value="Unassembled WGS sequence"/>
</dbReference>
<reference evidence="1 2" key="1">
    <citation type="submission" date="2016-10" db="EMBL/GenBank/DDBJ databases">
        <authorList>
            <person name="de Groot N.N."/>
        </authorList>
    </citation>
    <scope>NUCLEOTIDE SEQUENCE [LARGE SCALE GENOMIC DNA]</scope>
    <source>
        <strain evidence="1 2">DSM 1283</strain>
    </source>
</reference>
<name>A0A1I5DBC4_9FIRM</name>
<organism evidence="1 2">
    <name type="scientific">Anaerocolumna aminovalerica</name>
    <dbReference type="NCBI Taxonomy" id="1527"/>
    <lineage>
        <taxon>Bacteria</taxon>
        <taxon>Bacillati</taxon>
        <taxon>Bacillota</taxon>
        <taxon>Clostridia</taxon>
        <taxon>Lachnospirales</taxon>
        <taxon>Lachnospiraceae</taxon>
        <taxon>Anaerocolumna</taxon>
    </lineage>
</organism>
<keyword evidence="2" id="KW-1185">Reference proteome</keyword>
<proteinExistence type="predicted"/>
<accession>A0A1I5DBC4</accession>
<gene>
    <name evidence="1" type="ORF">SAMN04489757_105113</name>
</gene>
<dbReference type="STRING" id="1527.SAMN04489757_105113"/>
<evidence type="ECO:0000313" key="1">
    <source>
        <dbReference type="EMBL" id="SFN96503.1"/>
    </source>
</evidence>
<sequence length="63" mass="7399">MNQSYYWKKFEETGSILDYLNYTACTMEDAAGYRRKDIKEGGCNDDGNTYDRDGFISHANWRL</sequence>
<dbReference type="AlphaFoldDB" id="A0A1I5DBC4"/>
<dbReference type="RefSeq" id="WP_091684792.1">
    <property type="nucleotide sequence ID" value="NZ_BAABFM010000026.1"/>
</dbReference>